<dbReference type="AlphaFoldDB" id="A0A2A2AWJ6"/>
<proteinExistence type="predicted"/>
<feature type="region of interest" description="Disordered" evidence="1">
    <location>
        <begin position="84"/>
        <end position="110"/>
    </location>
</feature>
<dbReference type="Pfam" id="PF08895">
    <property type="entry name" value="DUF1840"/>
    <property type="match status" value="1"/>
</dbReference>
<feature type="compositionally biased region" description="Low complexity" evidence="1">
    <location>
        <begin position="84"/>
        <end position="103"/>
    </location>
</feature>
<protein>
    <recommendedName>
        <fullName evidence="4">DUF1840 domain-containing protein</fullName>
    </recommendedName>
</protein>
<comment type="caution">
    <text evidence="2">The sequence shown here is derived from an EMBL/GenBank/DDBJ whole genome shotgun (WGS) entry which is preliminary data.</text>
</comment>
<evidence type="ECO:0008006" key="4">
    <source>
        <dbReference type="Google" id="ProtNLM"/>
    </source>
</evidence>
<accession>A0A2A2AWJ6</accession>
<organism evidence="2 3">
    <name type="scientific">Vandammella animalimorsus</name>
    <dbReference type="NCBI Taxonomy" id="2029117"/>
    <lineage>
        <taxon>Bacteria</taxon>
        <taxon>Pseudomonadati</taxon>
        <taxon>Pseudomonadota</taxon>
        <taxon>Betaproteobacteria</taxon>
        <taxon>Burkholderiales</taxon>
        <taxon>Comamonadaceae</taxon>
        <taxon>Vandammella</taxon>
    </lineage>
</organism>
<gene>
    <name evidence="2" type="ORF">CK621_10750</name>
</gene>
<sequence length="140" mass="15063">MHPSTSDKLAHPQPWRSAMVATLASNSRRTAPMYRFIARSSAPLQYLDADAKRLLKIIGKDDAATGIITLAQIPAAQQAIERAIAQEEAAGSDMPPADQAAPAPDDEQPQDRVALRHRALPLLQLLAAAASAQEGVIWEH</sequence>
<dbReference type="Proteomes" id="UP000218439">
    <property type="component" value="Unassembled WGS sequence"/>
</dbReference>
<dbReference type="InterPro" id="IPR014991">
    <property type="entry name" value="DUF1840"/>
</dbReference>
<evidence type="ECO:0000313" key="3">
    <source>
        <dbReference type="Proteomes" id="UP000218439"/>
    </source>
</evidence>
<reference evidence="2 3" key="1">
    <citation type="submission" date="2017-08" db="EMBL/GenBank/DDBJ databases">
        <title>WGS of Clinical strains of the CDC Group NO-1 linked to zoonotic infections in humans.</title>
        <authorList>
            <person name="Bernier A.-M."/>
            <person name="Bernard K."/>
        </authorList>
    </citation>
    <scope>NUCLEOTIDE SEQUENCE [LARGE SCALE GENOMIC DNA]</scope>
    <source>
        <strain evidence="2 3">NML120219</strain>
    </source>
</reference>
<dbReference type="EMBL" id="NSJE01000018">
    <property type="protein sequence ID" value="PAT42143.1"/>
    <property type="molecule type" value="Genomic_DNA"/>
</dbReference>
<name>A0A2A2AWJ6_9BURK</name>
<evidence type="ECO:0000256" key="1">
    <source>
        <dbReference type="SAM" id="MobiDB-lite"/>
    </source>
</evidence>
<evidence type="ECO:0000313" key="2">
    <source>
        <dbReference type="EMBL" id="PAT42143.1"/>
    </source>
</evidence>